<accession>A0A1X1WCC2</accession>
<name>A0A1X1WCC2_MYCIR</name>
<sequence length="150" mass="16903">MTDEALPTATTAIADKADVVQRFLYALEDNDFDTFEELAAPDLVWQNVGLPSIRGRARILTMLRRAEGKGGFAVKFHRVAAQGDTVLTERTDAIILGPLRLQFWVCGRFDFNEAGQITLWRDYFDLFDFMVKAPLRALPGILVPALRPKF</sequence>
<dbReference type="InterPro" id="IPR032710">
    <property type="entry name" value="NTF2-like_dom_sf"/>
</dbReference>
<protein>
    <submittedName>
        <fullName evidence="3">Limonene-1,2-epoxide hydrolase</fullName>
    </submittedName>
    <submittedName>
        <fullName evidence="2">Nuclear transport factor 2 family protein</fullName>
    </submittedName>
</protein>
<dbReference type="EMBL" id="JAPQYE010000001">
    <property type="protein sequence ID" value="MCZ0726834.1"/>
    <property type="molecule type" value="Genomic_DNA"/>
</dbReference>
<dbReference type="GO" id="GO:0016787">
    <property type="term" value="F:hydrolase activity"/>
    <property type="evidence" value="ECO:0007669"/>
    <property type="project" value="UniProtKB-KW"/>
</dbReference>
<gene>
    <name evidence="3" type="ORF">AWC12_22450</name>
    <name evidence="2" type="ORF">OY187_02135</name>
</gene>
<dbReference type="RefSeq" id="WP_024445951.1">
    <property type="nucleotide sequence ID" value="NZ_JAPQYE010000001.1"/>
</dbReference>
<evidence type="ECO:0000313" key="3">
    <source>
        <dbReference type="EMBL" id="ORV84246.1"/>
    </source>
</evidence>
<evidence type="ECO:0000313" key="4">
    <source>
        <dbReference type="Proteomes" id="UP000193622"/>
    </source>
</evidence>
<proteinExistence type="predicted"/>
<evidence type="ECO:0000259" key="1">
    <source>
        <dbReference type="Pfam" id="PF07858"/>
    </source>
</evidence>
<evidence type="ECO:0000313" key="2">
    <source>
        <dbReference type="EMBL" id="MCZ0726834.1"/>
    </source>
</evidence>
<dbReference type="Proteomes" id="UP000193622">
    <property type="component" value="Unassembled WGS sequence"/>
</dbReference>
<dbReference type="EMBL" id="LQPC01000047">
    <property type="protein sequence ID" value="ORV84246.1"/>
    <property type="molecule type" value="Genomic_DNA"/>
</dbReference>
<organism evidence="3 4">
    <name type="scientific">Mycolicibacterium iranicum</name>
    <name type="common">Mycobacterium iranicum</name>
    <dbReference type="NCBI Taxonomy" id="912594"/>
    <lineage>
        <taxon>Bacteria</taxon>
        <taxon>Bacillati</taxon>
        <taxon>Actinomycetota</taxon>
        <taxon>Actinomycetes</taxon>
        <taxon>Mycobacteriales</taxon>
        <taxon>Mycobacteriaceae</taxon>
        <taxon>Mycolicibacterium</taxon>
    </lineage>
</organism>
<feature type="domain" description="Limonene-1,2-epoxide hydrolase" evidence="1">
    <location>
        <begin position="16"/>
        <end position="131"/>
    </location>
</feature>
<reference evidence="3 4" key="1">
    <citation type="submission" date="2016-01" db="EMBL/GenBank/DDBJ databases">
        <title>The new phylogeny of the genus Mycobacterium.</title>
        <authorList>
            <person name="Tarcisio F."/>
            <person name="Conor M."/>
            <person name="Antonella G."/>
            <person name="Elisabetta G."/>
            <person name="Giulia F.S."/>
            <person name="Sara T."/>
            <person name="Anna F."/>
            <person name="Clotilde B."/>
            <person name="Roberto B."/>
            <person name="Veronica D.S."/>
            <person name="Fabio R."/>
            <person name="Monica P."/>
            <person name="Olivier J."/>
            <person name="Enrico T."/>
            <person name="Nicola S."/>
        </authorList>
    </citation>
    <scope>NUCLEOTIDE SEQUENCE [LARGE SCALE GENOMIC DNA]</scope>
    <source>
        <strain evidence="3 4">DSM 45541</strain>
    </source>
</reference>
<dbReference type="SUPFAM" id="SSF54427">
    <property type="entry name" value="NTF2-like"/>
    <property type="match status" value="1"/>
</dbReference>
<dbReference type="Proteomes" id="UP001084650">
    <property type="component" value="Unassembled WGS sequence"/>
</dbReference>
<dbReference type="AlphaFoldDB" id="A0A1X1WCC2"/>
<keyword evidence="5" id="KW-1185">Reference proteome</keyword>
<dbReference type="InterPro" id="IPR013100">
    <property type="entry name" value="LEH"/>
</dbReference>
<reference evidence="2" key="2">
    <citation type="submission" date="2022-12" db="EMBL/GenBank/DDBJ databases">
        <title>Whole genome sequence of Mycolicibacterium iranicum strain SBH312.</title>
        <authorList>
            <person name="Jani J."/>
            <person name="Arifin Mustapha Z."/>
            <person name="Ahmed K."/>
            <person name="Kai Ling C."/>
        </authorList>
    </citation>
    <scope>NUCLEOTIDE SEQUENCE</scope>
    <source>
        <strain evidence="2">SBH312</strain>
    </source>
</reference>
<comment type="caution">
    <text evidence="3">The sequence shown here is derived from an EMBL/GenBank/DDBJ whole genome shotgun (WGS) entry which is preliminary data.</text>
</comment>
<dbReference type="Gene3D" id="3.10.450.50">
    <property type="match status" value="1"/>
</dbReference>
<evidence type="ECO:0000313" key="5">
    <source>
        <dbReference type="Proteomes" id="UP001084650"/>
    </source>
</evidence>
<dbReference type="Pfam" id="PF07858">
    <property type="entry name" value="LEH"/>
    <property type="match status" value="1"/>
</dbReference>
<keyword evidence="3" id="KW-0378">Hydrolase</keyword>